<evidence type="ECO:0000313" key="2">
    <source>
        <dbReference type="EMBL" id="QUH23096.1"/>
    </source>
</evidence>
<dbReference type="GeneID" id="64820015"/>
<gene>
    <name evidence="2" type="ORF">HYG87_04580</name>
</gene>
<evidence type="ECO:0000256" key="1">
    <source>
        <dbReference type="SAM" id="Phobius"/>
    </source>
</evidence>
<keyword evidence="3" id="KW-1185">Reference proteome</keyword>
<keyword evidence="1" id="KW-0812">Transmembrane</keyword>
<keyword evidence="1" id="KW-1133">Transmembrane helix</keyword>
<dbReference type="AlphaFoldDB" id="A0A8T8K3I7"/>
<evidence type="ECO:0000313" key="3">
    <source>
        <dbReference type="Proteomes" id="UP000681041"/>
    </source>
</evidence>
<dbReference type="EMBL" id="CP058560">
    <property type="protein sequence ID" value="QUH23096.1"/>
    <property type="molecule type" value="Genomic_DNA"/>
</dbReference>
<name>A0A8T8K3I7_9EURY</name>
<dbReference type="RefSeq" id="WP_211534043.1">
    <property type="nucleotide sequence ID" value="NZ_CP058560.1"/>
</dbReference>
<protein>
    <submittedName>
        <fullName evidence="2">Uncharacterized protein</fullName>
    </submittedName>
</protein>
<proteinExistence type="predicted"/>
<dbReference type="Proteomes" id="UP000681041">
    <property type="component" value="Chromosome"/>
</dbReference>
<reference evidence="2" key="1">
    <citation type="submission" date="2020-07" db="EMBL/GenBank/DDBJ databases">
        <title>Methanobacterium. sp. MethCan genome.</title>
        <authorList>
            <person name="Postec A."/>
            <person name="Quemeneur M."/>
        </authorList>
    </citation>
    <scope>NUCLEOTIDE SEQUENCE</scope>
    <source>
        <strain evidence="2">MethCAN</strain>
    </source>
</reference>
<feature type="transmembrane region" description="Helical" evidence="1">
    <location>
        <begin position="192"/>
        <end position="211"/>
    </location>
</feature>
<dbReference type="KEGG" id="meme:HYG87_04580"/>
<sequence length="212" mass="23584">MRKPAAIFLMAILLTLSLAGAVSAQEVDVFVEDMETGELVDEACVGSEVLVNVWAFNDGNETLEDPAVLVYVEPEMALLLNPDEAVADFNGNVFINDPFDPFFYWDDDFNSWVFWIGWYDYFMDPDDYAGLFVPATVTQTGEITVYAEFYEWPEQFEFPILLAEDSYTFYGIECPVEPSAATVPMQKTGTPLAVAALGILSLIGGVAYSKLR</sequence>
<accession>A0A8T8K3I7</accession>
<organism evidence="2 3">
    <name type="scientific">Methanobacterium alkalithermotolerans</name>
    <dbReference type="NCBI Taxonomy" id="2731220"/>
    <lineage>
        <taxon>Archaea</taxon>
        <taxon>Methanobacteriati</taxon>
        <taxon>Methanobacteriota</taxon>
        <taxon>Methanomada group</taxon>
        <taxon>Methanobacteria</taxon>
        <taxon>Methanobacteriales</taxon>
        <taxon>Methanobacteriaceae</taxon>
        <taxon>Methanobacterium</taxon>
    </lineage>
</organism>
<keyword evidence="1" id="KW-0472">Membrane</keyword>